<organism evidence="1 2">
    <name type="scientific">Crotalaria pallida</name>
    <name type="common">Smooth rattlebox</name>
    <name type="synonym">Crotalaria striata</name>
    <dbReference type="NCBI Taxonomy" id="3830"/>
    <lineage>
        <taxon>Eukaryota</taxon>
        <taxon>Viridiplantae</taxon>
        <taxon>Streptophyta</taxon>
        <taxon>Embryophyta</taxon>
        <taxon>Tracheophyta</taxon>
        <taxon>Spermatophyta</taxon>
        <taxon>Magnoliopsida</taxon>
        <taxon>eudicotyledons</taxon>
        <taxon>Gunneridae</taxon>
        <taxon>Pentapetalae</taxon>
        <taxon>rosids</taxon>
        <taxon>fabids</taxon>
        <taxon>Fabales</taxon>
        <taxon>Fabaceae</taxon>
        <taxon>Papilionoideae</taxon>
        <taxon>50 kb inversion clade</taxon>
        <taxon>genistoids sensu lato</taxon>
        <taxon>core genistoids</taxon>
        <taxon>Crotalarieae</taxon>
        <taxon>Crotalaria</taxon>
    </lineage>
</organism>
<sequence length="117" mass="13132">MLTVKAFAQEESYVPATIIPLHSVSSSDLSSTIEYLNFRHRECCKLRYSMIEERSEELTLWRGMTVMGTKDSSWTKALTISIFFPILGDTSKVSSFADFNNIIVFASPTIVVVVVAE</sequence>
<comment type="caution">
    <text evidence="1">The sequence shown here is derived from an EMBL/GenBank/DDBJ whole genome shotgun (WGS) entry which is preliminary data.</text>
</comment>
<reference evidence="1 2" key="1">
    <citation type="submission" date="2024-01" db="EMBL/GenBank/DDBJ databases">
        <title>The genomes of 5 underutilized Papilionoideae crops provide insights into root nodulation and disease resistanc.</title>
        <authorList>
            <person name="Yuan L."/>
        </authorList>
    </citation>
    <scope>NUCLEOTIDE SEQUENCE [LARGE SCALE GENOMIC DNA]</scope>
    <source>
        <strain evidence="1">ZHUSHIDOU_FW_LH</strain>
        <tissue evidence="1">Leaf</tissue>
    </source>
</reference>
<proteinExistence type="predicted"/>
<keyword evidence="2" id="KW-1185">Reference proteome</keyword>
<dbReference type="EMBL" id="JAYWIO010000004">
    <property type="protein sequence ID" value="KAK7266706.1"/>
    <property type="molecule type" value="Genomic_DNA"/>
</dbReference>
<evidence type="ECO:0000313" key="2">
    <source>
        <dbReference type="Proteomes" id="UP001372338"/>
    </source>
</evidence>
<dbReference type="Proteomes" id="UP001372338">
    <property type="component" value="Unassembled WGS sequence"/>
</dbReference>
<dbReference type="AlphaFoldDB" id="A0AAN9F0K8"/>
<protein>
    <submittedName>
        <fullName evidence="1">Uncharacterized protein</fullName>
    </submittedName>
</protein>
<gene>
    <name evidence="1" type="ORF">RIF29_19357</name>
</gene>
<name>A0AAN9F0K8_CROPI</name>
<accession>A0AAN9F0K8</accession>
<evidence type="ECO:0000313" key="1">
    <source>
        <dbReference type="EMBL" id="KAK7266706.1"/>
    </source>
</evidence>